<evidence type="ECO:0000259" key="6">
    <source>
        <dbReference type="Pfam" id="PF13515"/>
    </source>
</evidence>
<evidence type="ECO:0000256" key="5">
    <source>
        <dbReference type="SAM" id="Phobius"/>
    </source>
</evidence>
<keyword evidence="8" id="KW-1185">Reference proteome</keyword>
<evidence type="ECO:0000256" key="3">
    <source>
        <dbReference type="ARBA" id="ARBA00022989"/>
    </source>
</evidence>
<evidence type="ECO:0000256" key="4">
    <source>
        <dbReference type="ARBA" id="ARBA00023136"/>
    </source>
</evidence>
<feature type="domain" description="Integral membrane bound transporter" evidence="6">
    <location>
        <begin position="30"/>
        <end position="145"/>
    </location>
</feature>
<keyword evidence="2 5" id="KW-0812">Transmembrane</keyword>
<dbReference type="RefSeq" id="WP_290402204.1">
    <property type="nucleotide sequence ID" value="NZ_JAUHLN010000011.1"/>
</dbReference>
<keyword evidence="4 5" id="KW-0472">Membrane</keyword>
<organism evidence="7 8">
    <name type="scientific">Fictibacillus terranigra</name>
    <dbReference type="NCBI Taxonomy" id="3058424"/>
    <lineage>
        <taxon>Bacteria</taxon>
        <taxon>Bacillati</taxon>
        <taxon>Bacillota</taxon>
        <taxon>Bacilli</taxon>
        <taxon>Bacillales</taxon>
        <taxon>Fictibacillaceae</taxon>
        <taxon>Fictibacillus</taxon>
    </lineage>
</organism>
<feature type="transmembrane region" description="Helical" evidence="5">
    <location>
        <begin position="39"/>
        <end position="56"/>
    </location>
</feature>
<feature type="transmembrane region" description="Helical" evidence="5">
    <location>
        <begin position="63"/>
        <end position="83"/>
    </location>
</feature>
<comment type="caution">
    <text evidence="7">The sequence shown here is derived from an EMBL/GenBank/DDBJ whole genome shotgun (WGS) entry which is preliminary data.</text>
</comment>
<evidence type="ECO:0000313" key="7">
    <source>
        <dbReference type="EMBL" id="MDN4076095.1"/>
    </source>
</evidence>
<evidence type="ECO:0000256" key="1">
    <source>
        <dbReference type="ARBA" id="ARBA00004141"/>
    </source>
</evidence>
<sequence>MRKGLEVFLRLGLTLQVMKTAIAAAISWMVSSHLSQNDYPFFAPMAAVLTMQVTIAGSMEKAIYRVSGVIGGVIISMLIGYFLKLNAGSILLVVLIGMAVTTAFKMPAQVTSQVSVSSILVLAFGQGYALSRIIETIIGSAIAVLTNALLVPPNTIPAAEELLLKLSKKASITLKDLVLLWDRSLSQRREIQQEVKELTEQNEKGIEAVVLARQNLRFTPFFTKRRIRLEHLETGIKHLNHITLQIRGIARGIRDLVMSLDDHVASEEMTQLNLAIEHTSLCVAHYGKTVIDPSAENLLKLISSIKEAQEIQSHCLVILKRYESLTILRDVGAILTDLNRILEETGGQTIVSTGRVFK</sequence>
<dbReference type="Proteomes" id="UP001168694">
    <property type="component" value="Unassembled WGS sequence"/>
</dbReference>
<dbReference type="EMBL" id="JAUHLN010000011">
    <property type="protein sequence ID" value="MDN4076095.1"/>
    <property type="molecule type" value="Genomic_DNA"/>
</dbReference>
<proteinExistence type="predicted"/>
<name>A0ABT8EDT8_9BACL</name>
<gene>
    <name evidence="7" type="ORF">QYF49_24490</name>
</gene>
<reference evidence="7" key="1">
    <citation type="submission" date="2023-06" db="EMBL/GenBank/DDBJ databases">
        <title>Draft Genome Sequences of Representative Paenibacillus Polymyxa, Bacillus cereus, Fictibacillus sp., and Brevibacillus agri Strains Isolated from Amazonian Dark Earth.</title>
        <authorList>
            <person name="Pellegrinetti T.A."/>
            <person name="Cunha I.C.M."/>
            <person name="Chaves M.G."/>
            <person name="Freitas A.S."/>
            <person name="Silva A.V.R."/>
            <person name="Tsai S.M."/>
            <person name="Mendes L.W."/>
        </authorList>
    </citation>
    <scope>NUCLEOTIDE SEQUENCE</scope>
    <source>
        <strain evidence="7">CENA-BCM004</strain>
    </source>
</reference>
<dbReference type="InterPro" id="IPR049453">
    <property type="entry name" value="Memb_transporter_dom"/>
</dbReference>
<comment type="subcellular location">
    <subcellularLocation>
        <location evidence="1">Membrane</location>
        <topology evidence="1">Multi-pass membrane protein</topology>
    </subcellularLocation>
</comment>
<keyword evidence="3 5" id="KW-1133">Transmembrane helix</keyword>
<accession>A0ABT8EDT8</accession>
<feature type="transmembrane region" description="Helical" evidence="5">
    <location>
        <begin position="89"/>
        <end position="108"/>
    </location>
</feature>
<dbReference type="Pfam" id="PF13515">
    <property type="entry name" value="FUSC_2"/>
    <property type="match status" value="1"/>
</dbReference>
<protein>
    <submittedName>
        <fullName evidence="7">Aromatic acid exporter family protein</fullName>
    </submittedName>
</protein>
<evidence type="ECO:0000256" key="2">
    <source>
        <dbReference type="ARBA" id="ARBA00022692"/>
    </source>
</evidence>
<evidence type="ECO:0000313" key="8">
    <source>
        <dbReference type="Proteomes" id="UP001168694"/>
    </source>
</evidence>